<dbReference type="Gene3D" id="2.60.120.700">
    <property type="entry name" value="Peptidase G1"/>
    <property type="match status" value="1"/>
</dbReference>
<name>A0A162I6U8_CORFA</name>
<accession>A0A162I6U8</accession>
<feature type="chain" id="PRO_5012520358" evidence="2">
    <location>
        <begin position="16"/>
        <end position="252"/>
    </location>
</feature>
<gene>
    <name evidence="3" type="ORF">ISF_09039</name>
</gene>
<sequence length="252" mass="27260">MIFAVILSALAAVTASPAGEIATPTVSPAGGLATRSLEARTTYVPGWCGQVLNGSSFNEVGATWTVPTSSPRSSQNRTYAYQWVGIDGGLDQNCLTLLQAGTYYKLDDGPGTYGFWYEFLPADPVLLDSPTEVKPGDEVFVKVTATSNTAGTAYMENKTTGKSFSVDMKAPKGSRLCQSYVEWIQENPDMKYDTMAPFSEFSFYNAYASDTNGNSYNLKNSEDWVMKIGDSTLCYPSNLTDTSVTIKYSGPV</sequence>
<dbReference type="Pfam" id="PF01828">
    <property type="entry name" value="Peptidase_A4"/>
    <property type="match status" value="1"/>
</dbReference>
<dbReference type="CDD" id="cd13426">
    <property type="entry name" value="Peptidase_G1"/>
    <property type="match status" value="1"/>
</dbReference>
<keyword evidence="4" id="KW-1185">Reference proteome</keyword>
<organism evidence="3 4">
    <name type="scientific">Cordyceps fumosorosea (strain ARSEF 2679)</name>
    <name type="common">Isaria fumosorosea</name>
    <dbReference type="NCBI Taxonomy" id="1081104"/>
    <lineage>
        <taxon>Eukaryota</taxon>
        <taxon>Fungi</taxon>
        <taxon>Dikarya</taxon>
        <taxon>Ascomycota</taxon>
        <taxon>Pezizomycotina</taxon>
        <taxon>Sordariomycetes</taxon>
        <taxon>Hypocreomycetidae</taxon>
        <taxon>Hypocreales</taxon>
        <taxon>Cordycipitaceae</taxon>
        <taxon>Cordyceps</taxon>
    </lineage>
</organism>
<keyword evidence="3" id="KW-0430">Lectin</keyword>
<dbReference type="STRING" id="1081104.A0A162I6U8"/>
<dbReference type="InterPro" id="IPR038656">
    <property type="entry name" value="Peptidase_G1_sf"/>
</dbReference>
<dbReference type="PANTHER" id="PTHR37536">
    <property type="entry name" value="PUTATIVE (AFU_ORTHOLOGUE AFUA_3G02970)-RELATED"/>
    <property type="match status" value="1"/>
</dbReference>
<feature type="active site" description="Proton acceptor" evidence="1">
    <location>
        <position position="186"/>
    </location>
</feature>
<dbReference type="SUPFAM" id="SSF49899">
    <property type="entry name" value="Concanavalin A-like lectins/glucanases"/>
    <property type="match status" value="1"/>
</dbReference>
<dbReference type="PANTHER" id="PTHR37536:SF1">
    <property type="entry name" value="ASPERGILLOPEPSIN, PUTAITVE (AFU_ORTHOLOGUE AFUA_7G01200)"/>
    <property type="match status" value="1"/>
</dbReference>
<feature type="signal peptide" evidence="2">
    <location>
        <begin position="1"/>
        <end position="15"/>
    </location>
</feature>
<keyword evidence="2" id="KW-0732">Signal</keyword>
<reference evidence="3 4" key="1">
    <citation type="journal article" date="2016" name="Genome Biol. Evol.">
        <title>Divergent and convergent evolution of fungal pathogenicity.</title>
        <authorList>
            <person name="Shang Y."/>
            <person name="Xiao G."/>
            <person name="Zheng P."/>
            <person name="Cen K."/>
            <person name="Zhan S."/>
            <person name="Wang C."/>
        </authorList>
    </citation>
    <scope>NUCLEOTIDE SEQUENCE [LARGE SCALE GENOMIC DNA]</scope>
    <source>
        <strain evidence="3 4">ARSEF 2679</strain>
    </source>
</reference>
<dbReference type="EMBL" id="AZHB01000040">
    <property type="protein sequence ID" value="OAA53085.1"/>
    <property type="molecule type" value="Genomic_DNA"/>
</dbReference>
<dbReference type="GO" id="GO:0006508">
    <property type="term" value="P:proteolysis"/>
    <property type="evidence" value="ECO:0007669"/>
    <property type="project" value="InterPro"/>
</dbReference>
<dbReference type="Proteomes" id="UP000076744">
    <property type="component" value="Unassembled WGS sequence"/>
</dbReference>
<evidence type="ECO:0000313" key="4">
    <source>
        <dbReference type="Proteomes" id="UP000076744"/>
    </source>
</evidence>
<dbReference type="RefSeq" id="XP_018700167.1">
    <property type="nucleotide sequence ID" value="XM_018852642.1"/>
</dbReference>
<dbReference type="GO" id="GO:0030246">
    <property type="term" value="F:carbohydrate binding"/>
    <property type="evidence" value="ECO:0007669"/>
    <property type="project" value="UniProtKB-KW"/>
</dbReference>
<dbReference type="GeneID" id="30025331"/>
<dbReference type="OrthoDB" id="2862635at2759"/>
<proteinExistence type="predicted"/>
<comment type="caution">
    <text evidence="3">The sequence shown here is derived from an EMBL/GenBank/DDBJ whole genome shotgun (WGS) entry which is preliminary data.</text>
</comment>
<dbReference type="GO" id="GO:0070007">
    <property type="term" value="F:glutamic-type endopeptidase activity"/>
    <property type="evidence" value="ECO:0007669"/>
    <property type="project" value="InterPro"/>
</dbReference>
<dbReference type="InterPro" id="IPR013320">
    <property type="entry name" value="ConA-like_dom_sf"/>
</dbReference>
<evidence type="ECO:0000256" key="1">
    <source>
        <dbReference type="PIRSR" id="PIRSR600250-50"/>
    </source>
</evidence>
<dbReference type="InterPro" id="IPR000250">
    <property type="entry name" value="Peptidase_G1"/>
</dbReference>
<dbReference type="AlphaFoldDB" id="A0A162I6U8"/>
<evidence type="ECO:0000313" key="3">
    <source>
        <dbReference type="EMBL" id="OAA53085.1"/>
    </source>
</evidence>
<protein>
    <submittedName>
        <fullName evidence="3">Concanavalin A-like lectin/glucanase</fullName>
    </submittedName>
</protein>
<evidence type="ECO:0000256" key="2">
    <source>
        <dbReference type="SAM" id="SignalP"/>
    </source>
</evidence>